<dbReference type="InterPro" id="IPR009492">
    <property type="entry name" value="TniQ"/>
</dbReference>
<accession>A0ABQ3DE93</accession>
<name>A0ABQ3DE93_9ACTN</name>
<evidence type="ECO:0000256" key="1">
    <source>
        <dbReference type="SAM" id="MobiDB-lite"/>
    </source>
</evidence>
<sequence>MPGAPLPRPGETLAGYTKRVAAAAGAHRHRAMELLGLAPGSSASRRLAELTSGQLPDDAVQALVAATGMTPAQARALTTGPAPADAVPGVEHLARHVLDEKLVQSGGEGKTRTDAGTPARLLAEADRRRPL</sequence>
<dbReference type="RefSeq" id="WP_189894788.1">
    <property type="nucleotide sequence ID" value="NZ_BMVN01000076.1"/>
</dbReference>
<feature type="domain" description="TniQ" evidence="2">
    <location>
        <begin position="4"/>
        <end position="90"/>
    </location>
</feature>
<protein>
    <recommendedName>
        <fullName evidence="2">TniQ domain-containing protein</fullName>
    </recommendedName>
</protein>
<keyword evidence="4" id="KW-1185">Reference proteome</keyword>
<reference evidence="4" key="1">
    <citation type="journal article" date="2019" name="Int. J. Syst. Evol. Microbiol.">
        <title>The Global Catalogue of Microorganisms (GCM) 10K type strain sequencing project: providing services to taxonomists for standard genome sequencing and annotation.</title>
        <authorList>
            <consortium name="The Broad Institute Genomics Platform"/>
            <consortium name="The Broad Institute Genome Sequencing Center for Infectious Disease"/>
            <person name="Wu L."/>
            <person name="Ma J."/>
        </authorList>
    </citation>
    <scope>NUCLEOTIDE SEQUENCE [LARGE SCALE GENOMIC DNA]</scope>
    <source>
        <strain evidence="4">JCM 4733</strain>
    </source>
</reference>
<evidence type="ECO:0000313" key="4">
    <source>
        <dbReference type="Proteomes" id="UP000653644"/>
    </source>
</evidence>
<organism evidence="3 4">
    <name type="scientific">Streptomyces canarius</name>
    <dbReference type="NCBI Taxonomy" id="285453"/>
    <lineage>
        <taxon>Bacteria</taxon>
        <taxon>Bacillati</taxon>
        <taxon>Actinomycetota</taxon>
        <taxon>Actinomycetes</taxon>
        <taxon>Kitasatosporales</taxon>
        <taxon>Streptomycetaceae</taxon>
        <taxon>Streptomyces</taxon>
    </lineage>
</organism>
<dbReference type="EMBL" id="BMVN01000076">
    <property type="protein sequence ID" value="GHA70946.1"/>
    <property type="molecule type" value="Genomic_DNA"/>
</dbReference>
<gene>
    <name evidence="3" type="ORF">GCM10010345_87690</name>
</gene>
<feature type="region of interest" description="Disordered" evidence="1">
    <location>
        <begin position="102"/>
        <end position="131"/>
    </location>
</feature>
<evidence type="ECO:0000313" key="3">
    <source>
        <dbReference type="EMBL" id="GHA70946.1"/>
    </source>
</evidence>
<evidence type="ECO:0000259" key="2">
    <source>
        <dbReference type="Pfam" id="PF06527"/>
    </source>
</evidence>
<dbReference type="Pfam" id="PF06527">
    <property type="entry name" value="TniQ"/>
    <property type="match status" value="1"/>
</dbReference>
<dbReference type="Proteomes" id="UP000653644">
    <property type="component" value="Unassembled WGS sequence"/>
</dbReference>
<comment type="caution">
    <text evidence="3">The sequence shown here is derived from an EMBL/GenBank/DDBJ whole genome shotgun (WGS) entry which is preliminary data.</text>
</comment>
<proteinExistence type="predicted"/>